<protein>
    <submittedName>
        <fullName evidence="2">Uncharacterized protein</fullName>
    </submittedName>
</protein>
<dbReference type="EnsemblPlants" id="OBART12G10550.1">
    <property type="protein sequence ID" value="OBART12G10550.1"/>
    <property type="gene ID" value="OBART12G10550"/>
</dbReference>
<reference evidence="2" key="2">
    <citation type="submission" date="2015-03" db="UniProtKB">
        <authorList>
            <consortium name="EnsemblPlants"/>
        </authorList>
    </citation>
    <scope>IDENTIFICATION</scope>
</reference>
<dbReference type="HOGENOM" id="CLU_2871164_0_0_1"/>
<keyword evidence="3" id="KW-1185">Reference proteome</keyword>
<feature type="region of interest" description="Disordered" evidence="1">
    <location>
        <begin position="36"/>
        <end position="64"/>
    </location>
</feature>
<dbReference type="AlphaFoldDB" id="A0A0D3HU02"/>
<dbReference type="PaxDb" id="65489-OBART12G10550.1"/>
<dbReference type="Gramene" id="OBART12G10550.1">
    <property type="protein sequence ID" value="OBART12G10550.1"/>
    <property type="gene ID" value="OBART12G10550"/>
</dbReference>
<evidence type="ECO:0000313" key="3">
    <source>
        <dbReference type="Proteomes" id="UP000026960"/>
    </source>
</evidence>
<accession>A0A0D3HU02</accession>
<evidence type="ECO:0000256" key="1">
    <source>
        <dbReference type="SAM" id="MobiDB-lite"/>
    </source>
</evidence>
<reference evidence="2" key="1">
    <citation type="journal article" date="2009" name="Rice">
        <title>De Novo Next Generation Sequencing of Plant Genomes.</title>
        <authorList>
            <person name="Rounsley S."/>
            <person name="Marri P.R."/>
            <person name="Yu Y."/>
            <person name="He R."/>
            <person name="Sisneros N."/>
            <person name="Goicoechea J.L."/>
            <person name="Lee S.J."/>
            <person name="Angelova A."/>
            <person name="Kudrna D."/>
            <person name="Luo M."/>
            <person name="Affourtit J."/>
            <person name="Desany B."/>
            <person name="Knight J."/>
            <person name="Niazi F."/>
            <person name="Egholm M."/>
            <person name="Wing R.A."/>
        </authorList>
    </citation>
    <scope>NUCLEOTIDE SEQUENCE [LARGE SCALE GENOMIC DNA]</scope>
    <source>
        <strain evidence="2">cv. IRGC 105608</strain>
    </source>
</reference>
<sequence length="64" mass="6531">MCGKAVSMVATAGGHKRLVEFGVMTRVVAELAADPANAAAGGQEGRRSGRAGRTVHDHLTTTTP</sequence>
<dbReference type="Proteomes" id="UP000026960">
    <property type="component" value="Chromosome 12"/>
</dbReference>
<name>A0A0D3HU02_9ORYZ</name>
<proteinExistence type="predicted"/>
<evidence type="ECO:0000313" key="2">
    <source>
        <dbReference type="EnsemblPlants" id="OBART12G10550.1"/>
    </source>
</evidence>
<organism evidence="2">
    <name type="scientific">Oryza barthii</name>
    <dbReference type="NCBI Taxonomy" id="65489"/>
    <lineage>
        <taxon>Eukaryota</taxon>
        <taxon>Viridiplantae</taxon>
        <taxon>Streptophyta</taxon>
        <taxon>Embryophyta</taxon>
        <taxon>Tracheophyta</taxon>
        <taxon>Spermatophyta</taxon>
        <taxon>Magnoliopsida</taxon>
        <taxon>Liliopsida</taxon>
        <taxon>Poales</taxon>
        <taxon>Poaceae</taxon>
        <taxon>BOP clade</taxon>
        <taxon>Oryzoideae</taxon>
        <taxon>Oryzeae</taxon>
        <taxon>Oryzinae</taxon>
        <taxon>Oryza</taxon>
    </lineage>
</organism>
<feature type="compositionally biased region" description="Basic and acidic residues" evidence="1">
    <location>
        <begin position="54"/>
        <end position="64"/>
    </location>
</feature>